<keyword evidence="6" id="KW-1185">Reference proteome</keyword>
<organism evidence="5 6">
    <name type="scientific">Gilvimarinus gilvus</name>
    <dbReference type="NCBI Taxonomy" id="3058038"/>
    <lineage>
        <taxon>Bacteria</taxon>
        <taxon>Pseudomonadati</taxon>
        <taxon>Pseudomonadota</taxon>
        <taxon>Gammaproteobacteria</taxon>
        <taxon>Cellvibrionales</taxon>
        <taxon>Cellvibrionaceae</taxon>
        <taxon>Gilvimarinus</taxon>
    </lineage>
</organism>
<protein>
    <submittedName>
        <fullName evidence="5">GNAT family N-acetyltransferase</fullName>
    </submittedName>
</protein>
<comment type="caution">
    <text evidence="5">The sequence shown here is derived from an EMBL/GenBank/DDBJ whole genome shotgun (WGS) entry which is preliminary data.</text>
</comment>
<comment type="similarity">
    <text evidence="1">Belongs to the acetyltransferase family. GNAT subfamily.</text>
</comment>
<dbReference type="PANTHER" id="PTHR36449:SF1">
    <property type="entry name" value="ACETYLTRANSFERASE"/>
    <property type="match status" value="1"/>
</dbReference>
<name>A0ABU4S2S9_9GAMM</name>
<keyword evidence="4" id="KW-0012">Acyltransferase</keyword>
<evidence type="ECO:0000256" key="2">
    <source>
        <dbReference type="ARBA" id="ARBA00022649"/>
    </source>
</evidence>
<dbReference type="Gene3D" id="3.40.630.30">
    <property type="match status" value="1"/>
</dbReference>
<accession>A0ABU4S2S9</accession>
<reference evidence="5 6" key="1">
    <citation type="submission" date="2023-11" db="EMBL/GenBank/DDBJ databases">
        <title>Gilvimarinus fulvus sp. nov., isolated from the surface of Kelp.</title>
        <authorList>
            <person name="Sun Y.Y."/>
            <person name="Gong Y."/>
            <person name="Du Z.J."/>
        </authorList>
    </citation>
    <scope>NUCLEOTIDE SEQUENCE [LARGE SCALE GENOMIC DNA]</scope>
    <source>
        <strain evidence="5 6">SDUM040013</strain>
    </source>
</reference>
<evidence type="ECO:0000256" key="1">
    <source>
        <dbReference type="ARBA" id="ARBA00009342"/>
    </source>
</evidence>
<evidence type="ECO:0000256" key="4">
    <source>
        <dbReference type="ARBA" id="ARBA00023315"/>
    </source>
</evidence>
<dbReference type="EMBL" id="JAXAFO010000044">
    <property type="protein sequence ID" value="MDX6851239.1"/>
    <property type="molecule type" value="Genomic_DNA"/>
</dbReference>
<dbReference type="RefSeq" id="WP_302724148.1">
    <property type="nucleotide sequence ID" value="NZ_JAULRU010000742.1"/>
</dbReference>
<evidence type="ECO:0000313" key="5">
    <source>
        <dbReference type="EMBL" id="MDX6851239.1"/>
    </source>
</evidence>
<gene>
    <name evidence="5" type="ORF">SCD92_17815</name>
</gene>
<dbReference type="PANTHER" id="PTHR36449">
    <property type="entry name" value="ACETYLTRANSFERASE-RELATED"/>
    <property type="match status" value="1"/>
</dbReference>
<dbReference type="SUPFAM" id="SSF55729">
    <property type="entry name" value="Acyl-CoA N-acyltransferases (Nat)"/>
    <property type="match status" value="1"/>
</dbReference>
<dbReference type="InterPro" id="IPR016181">
    <property type="entry name" value="Acyl_CoA_acyltransferase"/>
</dbReference>
<keyword evidence="2" id="KW-1277">Toxin-antitoxin system</keyword>
<sequence length="170" mass="18784">MPLAKDFVPASKALHDLKGFDCGKPDMNTFLSRFSEKHSKLGLSRTYVLPEVAVSGKSPIAAYFTLATNSVVREKIPIKQSLPQYPIPVVLMARLAVDGRYKGRGLGSKTLVYALRKAMALSKAGLPAYGLILDVLDEDALGFYQHFGLFESFTDDPMRLFVPMKTLEQI</sequence>
<keyword evidence="3" id="KW-0808">Transferase</keyword>
<dbReference type="Proteomes" id="UP001273505">
    <property type="component" value="Unassembled WGS sequence"/>
</dbReference>
<evidence type="ECO:0000256" key="3">
    <source>
        <dbReference type="ARBA" id="ARBA00022679"/>
    </source>
</evidence>
<evidence type="ECO:0000313" key="6">
    <source>
        <dbReference type="Proteomes" id="UP001273505"/>
    </source>
</evidence>
<proteinExistence type="inferred from homology"/>